<dbReference type="Gene3D" id="3.40.50.150">
    <property type="entry name" value="Vaccinia Virus protein VP39"/>
    <property type="match status" value="1"/>
</dbReference>
<keyword evidence="2" id="KW-1185">Reference proteome</keyword>
<gene>
    <name evidence="1" type="ORF">EDC22_10176</name>
</gene>
<evidence type="ECO:0000313" key="2">
    <source>
        <dbReference type="Proteomes" id="UP000295678"/>
    </source>
</evidence>
<evidence type="ECO:0000313" key="1">
    <source>
        <dbReference type="EMBL" id="TCT13215.1"/>
    </source>
</evidence>
<dbReference type="EMBL" id="SMAK01000001">
    <property type="protein sequence ID" value="TCT13215.1"/>
    <property type="molecule type" value="Genomic_DNA"/>
</dbReference>
<dbReference type="InterPro" id="IPR010342">
    <property type="entry name" value="DUF938"/>
</dbReference>
<proteinExistence type="predicted"/>
<dbReference type="Pfam" id="PF06080">
    <property type="entry name" value="DUF938"/>
    <property type="match status" value="1"/>
</dbReference>
<dbReference type="SUPFAM" id="SSF53335">
    <property type="entry name" value="S-adenosyl-L-methionine-dependent methyltransferases"/>
    <property type="match status" value="1"/>
</dbReference>
<comment type="caution">
    <text evidence="1">The sequence shown here is derived from an EMBL/GenBank/DDBJ whole genome shotgun (WGS) entry which is preliminary data.</text>
</comment>
<protein>
    <submittedName>
        <fullName evidence="1">Uncharacterized protein DUF938</fullName>
    </submittedName>
</protein>
<dbReference type="PANTHER" id="PTHR20974">
    <property type="entry name" value="UPF0585 PROTEIN CG18661"/>
    <property type="match status" value="1"/>
</dbReference>
<reference evidence="1 2" key="1">
    <citation type="submission" date="2019-03" db="EMBL/GenBank/DDBJ databases">
        <title>Genomic Encyclopedia of Type Strains, Phase IV (KMG-IV): sequencing the most valuable type-strain genomes for metagenomic binning, comparative biology and taxonomic classification.</title>
        <authorList>
            <person name="Goeker M."/>
        </authorList>
    </citation>
    <scope>NUCLEOTIDE SEQUENCE [LARGE SCALE GENOMIC DNA]</scope>
    <source>
        <strain evidence="1 2">DSM 19345</strain>
    </source>
</reference>
<organism evidence="1 2">
    <name type="scientific">Tepidamorphus gemmatus</name>
    <dbReference type="NCBI Taxonomy" id="747076"/>
    <lineage>
        <taxon>Bacteria</taxon>
        <taxon>Pseudomonadati</taxon>
        <taxon>Pseudomonadota</taxon>
        <taxon>Alphaproteobacteria</taxon>
        <taxon>Hyphomicrobiales</taxon>
        <taxon>Tepidamorphaceae</taxon>
        <taxon>Tepidamorphus</taxon>
    </lineage>
</organism>
<accession>A0A4R3MGW0</accession>
<dbReference type="RefSeq" id="WP_245499562.1">
    <property type="nucleotide sequence ID" value="NZ_SMAK01000001.1"/>
</dbReference>
<sequence>MAATGTSGPAMGWLPSDDAAGGRLFMPAAARNREPILQALHAALGGRVPAQALELASGSGEHAVAFAEAFPQTRWQPSDRDPAGLASIAAWREHCGLANLAPPLPIDLELLDWHGRLGQRFDLMVAINVVHIAPWRATLGLLDGAAALLSADGLLFVYGCFSRSGDFVSQSNVSFDAGLRRRNPAWGVRDTEDVAQAAAVRGLSLRQVMAMPANNTVLVLVRHPGAGGTVS</sequence>
<dbReference type="InterPro" id="IPR029063">
    <property type="entry name" value="SAM-dependent_MTases_sf"/>
</dbReference>
<dbReference type="Proteomes" id="UP000295678">
    <property type="component" value="Unassembled WGS sequence"/>
</dbReference>
<dbReference type="PANTHER" id="PTHR20974:SF0">
    <property type="entry name" value="UPF0585 PROTEIN CG18661"/>
    <property type="match status" value="1"/>
</dbReference>
<name>A0A4R3MGW0_9HYPH</name>
<dbReference type="AlphaFoldDB" id="A0A4R3MGW0"/>